<comment type="caution">
    <text evidence="1">The sequence shown here is derived from an EMBL/GenBank/DDBJ whole genome shotgun (WGS) entry which is preliminary data.</text>
</comment>
<reference evidence="1 2" key="1">
    <citation type="submission" date="2020-04" db="EMBL/GenBank/DDBJ databases">
        <title>Flammeovirga sp. SR4, a novel species isolated from seawater.</title>
        <authorList>
            <person name="Wang X."/>
        </authorList>
    </citation>
    <scope>NUCLEOTIDE SEQUENCE [LARGE SCALE GENOMIC DNA]</scope>
    <source>
        <strain evidence="1 2">SR4</strain>
    </source>
</reference>
<evidence type="ECO:0000313" key="2">
    <source>
        <dbReference type="Proteomes" id="UP000585050"/>
    </source>
</evidence>
<dbReference type="RefSeq" id="WP_168882689.1">
    <property type="nucleotide sequence ID" value="NZ_JABAIL010000003.1"/>
</dbReference>
<gene>
    <name evidence="1" type="ORF">HGP29_12220</name>
</gene>
<dbReference type="Proteomes" id="UP000585050">
    <property type="component" value="Unassembled WGS sequence"/>
</dbReference>
<accession>A0A7X8XW77</accession>
<organism evidence="1 2">
    <name type="scientific">Flammeovirga agarivorans</name>
    <dbReference type="NCBI Taxonomy" id="2726742"/>
    <lineage>
        <taxon>Bacteria</taxon>
        <taxon>Pseudomonadati</taxon>
        <taxon>Bacteroidota</taxon>
        <taxon>Cytophagia</taxon>
        <taxon>Cytophagales</taxon>
        <taxon>Flammeovirgaceae</taxon>
        <taxon>Flammeovirga</taxon>
    </lineage>
</organism>
<name>A0A7X8XW77_9BACT</name>
<evidence type="ECO:0000313" key="1">
    <source>
        <dbReference type="EMBL" id="NLR91981.1"/>
    </source>
</evidence>
<proteinExistence type="predicted"/>
<protein>
    <submittedName>
        <fullName evidence="1">Uncharacterized protein</fullName>
    </submittedName>
</protein>
<dbReference type="EMBL" id="JABAIL010000003">
    <property type="protein sequence ID" value="NLR91981.1"/>
    <property type="molecule type" value="Genomic_DNA"/>
</dbReference>
<sequence>MIAKVKYEIKHHNGIISIVCKPTDTQQTILKKAKSTLRRSGFSETDIQSLTIQSRA</sequence>
<keyword evidence="2" id="KW-1185">Reference proteome</keyword>
<dbReference type="AlphaFoldDB" id="A0A7X8XW77"/>